<dbReference type="AlphaFoldDB" id="J3N597"/>
<protein>
    <submittedName>
        <fullName evidence="2">Uncharacterized protein</fullName>
    </submittedName>
</protein>
<name>J3N597_ORYBR</name>
<reference evidence="2" key="2">
    <citation type="submission" date="2013-04" db="UniProtKB">
        <authorList>
            <consortium name="EnsemblPlants"/>
        </authorList>
    </citation>
    <scope>IDENTIFICATION</scope>
</reference>
<keyword evidence="3" id="KW-1185">Reference proteome</keyword>
<evidence type="ECO:0000256" key="1">
    <source>
        <dbReference type="SAM" id="MobiDB-lite"/>
    </source>
</evidence>
<dbReference type="EnsemblPlants" id="OB10G26950.1">
    <property type="protein sequence ID" value="OB10G26950.1"/>
    <property type="gene ID" value="OB10G26950"/>
</dbReference>
<evidence type="ECO:0000313" key="3">
    <source>
        <dbReference type="Proteomes" id="UP000006038"/>
    </source>
</evidence>
<evidence type="ECO:0000313" key="2">
    <source>
        <dbReference type="EnsemblPlants" id="OB10G26950.1"/>
    </source>
</evidence>
<dbReference type="Proteomes" id="UP000006038">
    <property type="component" value="Chromosome 10"/>
</dbReference>
<dbReference type="Gramene" id="OB10G26950.1">
    <property type="protein sequence ID" value="OB10G26950.1"/>
    <property type="gene ID" value="OB10G26950"/>
</dbReference>
<feature type="region of interest" description="Disordered" evidence="1">
    <location>
        <begin position="1"/>
        <end position="37"/>
    </location>
</feature>
<accession>J3N597</accession>
<dbReference type="HOGENOM" id="CLU_1888928_0_0_1"/>
<reference evidence="2" key="1">
    <citation type="journal article" date="2013" name="Nat. Commun.">
        <title>Whole-genome sequencing of Oryza brachyantha reveals mechanisms underlying Oryza genome evolution.</title>
        <authorList>
            <person name="Chen J."/>
            <person name="Huang Q."/>
            <person name="Gao D."/>
            <person name="Wang J."/>
            <person name="Lang Y."/>
            <person name="Liu T."/>
            <person name="Li B."/>
            <person name="Bai Z."/>
            <person name="Luis Goicoechea J."/>
            <person name="Liang C."/>
            <person name="Chen C."/>
            <person name="Zhang W."/>
            <person name="Sun S."/>
            <person name="Liao Y."/>
            <person name="Zhang X."/>
            <person name="Yang L."/>
            <person name="Song C."/>
            <person name="Wang M."/>
            <person name="Shi J."/>
            <person name="Liu G."/>
            <person name="Liu J."/>
            <person name="Zhou H."/>
            <person name="Zhou W."/>
            <person name="Yu Q."/>
            <person name="An N."/>
            <person name="Chen Y."/>
            <person name="Cai Q."/>
            <person name="Wang B."/>
            <person name="Liu B."/>
            <person name="Min J."/>
            <person name="Huang Y."/>
            <person name="Wu H."/>
            <person name="Li Z."/>
            <person name="Zhang Y."/>
            <person name="Yin Y."/>
            <person name="Song W."/>
            <person name="Jiang J."/>
            <person name="Jackson S.A."/>
            <person name="Wing R.A."/>
            <person name="Wang J."/>
            <person name="Chen M."/>
        </authorList>
    </citation>
    <scope>NUCLEOTIDE SEQUENCE [LARGE SCALE GENOMIC DNA]</scope>
    <source>
        <strain evidence="2">cv. IRGC 101232</strain>
    </source>
</reference>
<sequence>MSSVASKVARRGCHGGERPQPAAPASTAGLRRLPPRRTRWIHQGQPISLASYMIWKGLPSFMHSSTQQASFVPHHPAPPQAGVRKLASLGKAPLLVQGGGHAVWWRLQKSATMEEAGCIILMKKTYSCQQGRFLG</sequence>
<proteinExistence type="predicted"/>
<organism evidence="2">
    <name type="scientific">Oryza brachyantha</name>
    <name type="common">malo sina</name>
    <dbReference type="NCBI Taxonomy" id="4533"/>
    <lineage>
        <taxon>Eukaryota</taxon>
        <taxon>Viridiplantae</taxon>
        <taxon>Streptophyta</taxon>
        <taxon>Embryophyta</taxon>
        <taxon>Tracheophyta</taxon>
        <taxon>Spermatophyta</taxon>
        <taxon>Magnoliopsida</taxon>
        <taxon>Liliopsida</taxon>
        <taxon>Poales</taxon>
        <taxon>Poaceae</taxon>
        <taxon>BOP clade</taxon>
        <taxon>Oryzoideae</taxon>
        <taxon>Oryzeae</taxon>
        <taxon>Oryzinae</taxon>
        <taxon>Oryza</taxon>
    </lineage>
</organism>